<dbReference type="Pfam" id="PF00561">
    <property type="entry name" value="Abhydrolase_1"/>
    <property type="match status" value="1"/>
</dbReference>
<feature type="domain" description="AB hydrolase-1" evidence="1">
    <location>
        <begin position="31"/>
        <end position="263"/>
    </location>
</feature>
<comment type="caution">
    <text evidence="2">The sequence shown here is derived from an EMBL/GenBank/DDBJ whole genome shotgun (WGS) entry which is preliminary data.</text>
</comment>
<evidence type="ECO:0000313" key="2">
    <source>
        <dbReference type="EMBL" id="KKL58196.1"/>
    </source>
</evidence>
<sequence length="285" mass="32142">MARLVQPVEGELKLNGLRINYFEWKGRGRRPLVLMHGLRDYAYYWQDCANRLLDDFHVYTFDQRGHGESERAPGGYLVWALAADLAAFVDAVGLERFDLAGLSLGSRCSMAYARDNCQRLGHLVLMDMGPQMAKVGARGLKADMTAKADVPPSSFAHEDALAFFGRQWPSLDEPSLQRLVQNALVQGEDGLYSNRYDRRLADITTKAAIPEINYLWDSLTRIQCPTLVMRGEHSPILDDEISARMVESLPDGRLSVFEDTGHSLPRLRPEKFADVLRSFLLDQPL</sequence>
<protein>
    <recommendedName>
        <fullName evidence="1">AB hydrolase-1 domain-containing protein</fullName>
    </recommendedName>
</protein>
<dbReference type="PANTHER" id="PTHR43798">
    <property type="entry name" value="MONOACYLGLYCEROL LIPASE"/>
    <property type="match status" value="1"/>
</dbReference>
<name>A0A0F9DWP8_9ZZZZ</name>
<dbReference type="Gene3D" id="3.40.50.1820">
    <property type="entry name" value="alpha/beta hydrolase"/>
    <property type="match status" value="1"/>
</dbReference>
<dbReference type="SUPFAM" id="SSF53474">
    <property type="entry name" value="alpha/beta-Hydrolases"/>
    <property type="match status" value="1"/>
</dbReference>
<dbReference type="InterPro" id="IPR000073">
    <property type="entry name" value="AB_hydrolase_1"/>
</dbReference>
<evidence type="ECO:0000259" key="1">
    <source>
        <dbReference type="Pfam" id="PF00561"/>
    </source>
</evidence>
<proteinExistence type="predicted"/>
<dbReference type="InterPro" id="IPR029058">
    <property type="entry name" value="AB_hydrolase_fold"/>
</dbReference>
<dbReference type="GO" id="GO:0016020">
    <property type="term" value="C:membrane"/>
    <property type="evidence" value="ECO:0007669"/>
    <property type="project" value="TreeGrafter"/>
</dbReference>
<dbReference type="EMBL" id="LAZR01029907">
    <property type="protein sequence ID" value="KKL58196.1"/>
    <property type="molecule type" value="Genomic_DNA"/>
</dbReference>
<dbReference type="PANTHER" id="PTHR43798:SF33">
    <property type="entry name" value="HYDROLASE, PUTATIVE (AFU_ORTHOLOGUE AFUA_2G14860)-RELATED"/>
    <property type="match status" value="1"/>
</dbReference>
<accession>A0A0F9DWP8</accession>
<dbReference type="AlphaFoldDB" id="A0A0F9DWP8"/>
<gene>
    <name evidence="2" type="ORF">LCGC14_2227820</name>
</gene>
<organism evidence="2">
    <name type="scientific">marine sediment metagenome</name>
    <dbReference type="NCBI Taxonomy" id="412755"/>
    <lineage>
        <taxon>unclassified sequences</taxon>
        <taxon>metagenomes</taxon>
        <taxon>ecological metagenomes</taxon>
    </lineage>
</organism>
<dbReference type="PRINTS" id="PR00111">
    <property type="entry name" value="ABHYDROLASE"/>
</dbReference>
<reference evidence="2" key="1">
    <citation type="journal article" date="2015" name="Nature">
        <title>Complex archaea that bridge the gap between prokaryotes and eukaryotes.</title>
        <authorList>
            <person name="Spang A."/>
            <person name="Saw J.H."/>
            <person name="Jorgensen S.L."/>
            <person name="Zaremba-Niedzwiedzka K."/>
            <person name="Martijn J."/>
            <person name="Lind A.E."/>
            <person name="van Eijk R."/>
            <person name="Schleper C."/>
            <person name="Guy L."/>
            <person name="Ettema T.J."/>
        </authorList>
    </citation>
    <scope>NUCLEOTIDE SEQUENCE</scope>
</reference>
<dbReference type="InterPro" id="IPR050266">
    <property type="entry name" value="AB_hydrolase_sf"/>
</dbReference>